<evidence type="ECO:0000313" key="4">
    <source>
        <dbReference type="Proteomes" id="UP000824087"/>
    </source>
</evidence>
<dbReference type="Proteomes" id="UP000824087">
    <property type="component" value="Unassembled WGS sequence"/>
</dbReference>
<dbReference type="EMBL" id="DVML01000012">
    <property type="protein sequence ID" value="HIU22342.1"/>
    <property type="molecule type" value="Genomic_DNA"/>
</dbReference>
<organism evidence="3 4">
    <name type="scientific">Candidatus Fimihabitans intestinipullorum</name>
    <dbReference type="NCBI Taxonomy" id="2840820"/>
    <lineage>
        <taxon>Bacteria</taxon>
        <taxon>Bacillati</taxon>
        <taxon>Mycoplasmatota</taxon>
        <taxon>Mycoplasmatota incertae sedis</taxon>
        <taxon>Candidatus Fimihabitans</taxon>
    </lineage>
</organism>
<feature type="compositionally biased region" description="Polar residues" evidence="1">
    <location>
        <begin position="33"/>
        <end position="73"/>
    </location>
</feature>
<feature type="compositionally biased region" description="Polar residues" evidence="1">
    <location>
        <begin position="192"/>
        <end position="202"/>
    </location>
</feature>
<keyword evidence="2" id="KW-1133">Transmembrane helix</keyword>
<evidence type="ECO:0000256" key="1">
    <source>
        <dbReference type="SAM" id="MobiDB-lite"/>
    </source>
</evidence>
<feature type="transmembrane region" description="Helical" evidence="2">
    <location>
        <begin position="209"/>
        <end position="229"/>
    </location>
</feature>
<feature type="region of interest" description="Disordered" evidence="1">
    <location>
        <begin position="1"/>
        <end position="98"/>
    </location>
</feature>
<evidence type="ECO:0000256" key="2">
    <source>
        <dbReference type="SAM" id="Phobius"/>
    </source>
</evidence>
<feature type="compositionally biased region" description="Polar residues" evidence="1">
    <location>
        <begin position="1"/>
        <end position="19"/>
    </location>
</feature>
<reference evidence="3" key="2">
    <citation type="journal article" date="2021" name="PeerJ">
        <title>Extensive microbial diversity within the chicken gut microbiome revealed by metagenomics and culture.</title>
        <authorList>
            <person name="Gilroy R."/>
            <person name="Ravi A."/>
            <person name="Getino M."/>
            <person name="Pursley I."/>
            <person name="Horton D.L."/>
            <person name="Alikhan N.F."/>
            <person name="Baker D."/>
            <person name="Gharbi K."/>
            <person name="Hall N."/>
            <person name="Watson M."/>
            <person name="Adriaenssens E.M."/>
            <person name="Foster-Nyarko E."/>
            <person name="Jarju S."/>
            <person name="Secka A."/>
            <person name="Antonio M."/>
            <person name="Oren A."/>
            <person name="Chaudhuri R.R."/>
            <person name="La Ragione R."/>
            <person name="Hildebrand F."/>
            <person name="Pallen M.J."/>
        </authorList>
    </citation>
    <scope>NUCLEOTIDE SEQUENCE</scope>
    <source>
        <strain evidence="3">CHK197-8231</strain>
    </source>
</reference>
<dbReference type="SUPFAM" id="SSF160704">
    <property type="entry name" value="YehR-like"/>
    <property type="match status" value="1"/>
</dbReference>
<keyword evidence="2" id="KW-0812">Transmembrane</keyword>
<feature type="compositionally biased region" description="Polar residues" evidence="1">
    <location>
        <begin position="161"/>
        <end position="183"/>
    </location>
</feature>
<feature type="region of interest" description="Disordered" evidence="1">
    <location>
        <begin position="125"/>
        <end position="202"/>
    </location>
</feature>
<dbReference type="AlphaFoldDB" id="A0A9D1L3T4"/>
<gene>
    <name evidence="3" type="ORF">IAD49_02040</name>
</gene>
<dbReference type="InterPro" id="IPR036699">
    <property type="entry name" value="YehR-like_sf"/>
</dbReference>
<evidence type="ECO:0000313" key="3">
    <source>
        <dbReference type="EMBL" id="HIU22342.1"/>
    </source>
</evidence>
<reference evidence="3" key="1">
    <citation type="submission" date="2020-10" db="EMBL/GenBank/DDBJ databases">
        <authorList>
            <person name="Gilroy R."/>
        </authorList>
    </citation>
    <scope>NUCLEOTIDE SEQUENCE</scope>
    <source>
        <strain evidence="3">CHK197-8231</strain>
    </source>
</reference>
<accession>A0A9D1L3T4</accession>
<proteinExistence type="predicted"/>
<feature type="compositionally biased region" description="Polar residues" evidence="1">
    <location>
        <begin position="83"/>
        <end position="98"/>
    </location>
</feature>
<sequence>MNSNDQTNQKETNIFQNPLGQPDPNNLPKENNGLPQSGESQQVNQNPVPGEQQGMTQPVENVTNPGNVNSGVTGTAPVPDMAVSQQPTQNQPVESLVTENNAGETLTDVEKNAVSLDQAVPATWNLDPSQLANDPQPATTSEPTPAQNTVSQQPTPMPEQVATQSSEVEQPQITPQPTVTEQPSGAGVAPMPTTQKPQQTLKSRTNNTVGIVIGIIVVVALIVGGYFALDAFGLLGANTLTCTVSEEENGSKTEMTTIYKFKDDKPTAVTMKGSIAIPSSASDEEKQTFQFAAGIMEMSFSSVEGQDGVKYNSNMSDTKYDFELEVDAEKASGGDLSSTGLDVDTSATKETIKKEMEEQGFTCK</sequence>
<comment type="caution">
    <text evidence="3">The sequence shown here is derived from an EMBL/GenBank/DDBJ whole genome shotgun (WGS) entry which is preliminary data.</text>
</comment>
<dbReference type="Gene3D" id="3.30.1830.10">
    <property type="entry name" value="YehR-like"/>
    <property type="match status" value="1"/>
</dbReference>
<feature type="compositionally biased region" description="Polar residues" evidence="1">
    <location>
        <begin position="126"/>
        <end position="154"/>
    </location>
</feature>
<name>A0A9D1L3T4_9BACT</name>
<keyword evidence="2" id="KW-0472">Membrane</keyword>
<protein>
    <submittedName>
        <fullName evidence="3">Uncharacterized protein</fullName>
    </submittedName>
</protein>